<accession>A0A4U9HHI8</accession>
<proteinExistence type="predicted"/>
<evidence type="ECO:0000313" key="1">
    <source>
        <dbReference type="EMBL" id="VTP61549.1"/>
    </source>
</evidence>
<name>A0A4U9HHI8_SERRU</name>
<evidence type="ECO:0000313" key="2">
    <source>
        <dbReference type="Proteomes" id="UP000307968"/>
    </source>
</evidence>
<dbReference type="EMBL" id="LR590463">
    <property type="protein sequence ID" value="VTP61549.1"/>
    <property type="molecule type" value="Genomic_DNA"/>
</dbReference>
<organism evidence="1 2">
    <name type="scientific">Serratia rubidaea</name>
    <name type="common">Serratia marinorubra</name>
    <dbReference type="NCBI Taxonomy" id="61652"/>
    <lineage>
        <taxon>Bacteria</taxon>
        <taxon>Pseudomonadati</taxon>
        <taxon>Pseudomonadota</taxon>
        <taxon>Gammaproteobacteria</taxon>
        <taxon>Enterobacterales</taxon>
        <taxon>Yersiniaceae</taxon>
        <taxon>Serratia</taxon>
    </lineage>
</organism>
<gene>
    <name evidence="1" type="ORF">NCTC12971_02063</name>
</gene>
<sequence length="50" mass="5448">MSLMDKALVVTPDIYYVGGHKQGCTVLATQPFCFYPSVALCISIHCLKQG</sequence>
<protein>
    <submittedName>
        <fullName evidence="1">Uncharacterized protein</fullName>
    </submittedName>
</protein>
<dbReference type="Proteomes" id="UP000307968">
    <property type="component" value="Chromosome"/>
</dbReference>
<dbReference type="AlphaFoldDB" id="A0A4U9HHI8"/>
<reference evidence="1 2" key="1">
    <citation type="submission" date="2019-05" db="EMBL/GenBank/DDBJ databases">
        <authorList>
            <consortium name="Pathogen Informatics"/>
        </authorList>
    </citation>
    <scope>NUCLEOTIDE SEQUENCE [LARGE SCALE GENOMIC DNA]</scope>
    <source>
        <strain evidence="1 2">NCTC12971</strain>
    </source>
</reference>